<feature type="domain" description="DALR anticodon binding" evidence="13">
    <location>
        <begin position="538"/>
        <end position="658"/>
    </location>
</feature>
<keyword evidence="12" id="KW-0175">Coiled coil</keyword>
<keyword evidence="5 10" id="KW-0547">Nucleotide-binding</keyword>
<dbReference type="InterPro" id="IPR009080">
    <property type="entry name" value="tRNAsynth_Ia_anticodon-bd"/>
</dbReference>
<dbReference type="HAMAP" id="MF_00123">
    <property type="entry name" value="Arg_tRNA_synth"/>
    <property type="match status" value="1"/>
</dbReference>
<keyword evidence="4 10" id="KW-0436">Ligase</keyword>
<dbReference type="Proteomes" id="UP000237819">
    <property type="component" value="Unassembled WGS sequence"/>
</dbReference>
<gene>
    <name evidence="10" type="primary">argS</name>
    <name evidence="15" type="ORF">C5Y93_14610</name>
</gene>
<dbReference type="SUPFAM" id="SSF55190">
    <property type="entry name" value="Arginyl-tRNA synthetase (ArgRS), N-terminal 'additional' domain"/>
    <property type="match status" value="1"/>
</dbReference>
<evidence type="ECO:0000256" key="10">
    <source>
        <dbReference type="HAMAP-Rule" id="MF_00123"/>
    </source>
</evidence>
<dbReference type="Gene3D" id="3.40.50.620">
    <property type="entry name" value="HUPs"/>
    <property type="match status" value="1"/>
</dbReference>
<comment type="caution">
    <text evidence="15">The sequence shown here is derived from an EMBL/GenBank/DDBJ whole genome shotgun (WGS) entry which is preliminary data.</text>
</comment>
<evidence type="ECO:0000256" key="7">
    <source>
        <dbReference type="ARBA" id="ARBA00022917"/>
    </source>
</evidence>
<evidence type="ECO:0000256" key="9">
    <source>
        <dbReference type="ARBA" id="ARBA00049339"/>
    </source>
</evidence>
<dbReference type="RefSeq" id="WP_105336152.1">
    <property type="nucleotide sequence ID" value="NZ_PUHZ01000014.1"/>
</dbReference>
<comment type="similarity">
    <text evidence="2 10 11">Belongs to the class-I aminoacyl-tRNA synthetase family.</text>
</comment>
<dbReference type="FunFam" id="1.10.730.10:FF:000008">
    <property type="entry name" value="Arginine--tRNA ligase"/>
    <property type="match status" value="1"/>
</dbReference>
<dbReference type="PANTHER" id="PTHR11956:SF5">
    <property type="entry name" value="ARGININE--TRNA LIGASE, CYTOPLASMIC"/>
    <property type="match status" value="1"/>
</dbReference>
<dbReference type="PROSITE" id="PS00178">
    <property type="entry name" value="AA_TRNA_LIGASE_I"/>
    <property type="match status" value="1"/>
</dbReference>
<dbReference type="OrthoDB" id="9805987at2"/>
<evidence type="ECO:0000256" key="8">
    <source>
        <dbReference type="ARBA" id="ARBA00023146"/>
    </source>
</evidence>
<dbReference type="GO" id="GO:0005737">
    <property type="term" value="C:cytoplasm"/>
    <property type="evidence" value="ECO:0007669"/>
    <property type="project" value="UniProtKB-SubCell"/>
</dbReference>
<evidence type="ECO:0000313" key="15">
    <source>
        <dbReference type="EMBL" id="PQO45661.1"/>
    </source>
</evidence>
<dbReference type="InterPro" id="IPR014729">
    <property type="entry name" value="Rossmann-like_a/b/a_fold"/>
</dbReference>
<dbReference type="SUPFAM" id="SSF52374">
    <property type="entry name" value="Nucleotidylyl transferase"/>
    <property type="match status" value="1"/>
</dbReference>
<dbReference type="Pfam" id="PF03485">
    <property type="entry name" value="Arg_tRNA_synt_N"/>
    <property type="match status" value="1"/>
</dbReference>
<dbReference type="InterPro" id="IPR008909">
    <property type="entry name" value="DALR_anticod-bd"/>
</dbReference>
<dbReference type="GO" id="GO:0006420">
    <property type="term" value="P:arginyl-tRNA aminoacylation"/>
    <property type="evidence" value="ECO:0007669"/>
    <property type="project" value="UniProtKB-UniRule"/>
</dbReference>
<reference evidence="15 16" key="1">
    <citation type="submission" date="2018-02" db="EMBL/GenBank/DDBJ databases">
        <title>Comparative genomes isolates from brazilian mangrove.</title>
        <authorList>
            <person name="Araujo J.E."/>
            <person name="Taketani R.G."/>
            <person name="Silva M.C.P."/>
            <person name="Loureco M.V."/>
            <person name="Andreote F.D."/>
        </authorList>
    </citation>
    <scope>NUCLEOTIDE SEQUENCE [LARGE SCALE GENOMIC DNA]</scope>
    <source>
        <strain evidence="15 16">Nap-Phe MGV</strain>
    </source>
</reference>
<evidence type="ECO:0000256" key="6">
    <source>
        <dbReference type="ARBA" id="ARBA00022840"/>
    </source>
</evidence>
<dbReference type="EC" id="6.1.1.19" evidence="10"/>
<feature type="domain" description="Arginyl tRNA synthetase N-terminal" evidence="14">
    <location>
        <begin position="5"/>
        <end position="88"/>
    </location>
</feature>
<keyword evidence="3 10" id="KW-0963">Cytoplasm</keyword>
<dbReference type="NCBIfam" id="TIGR00456">
    <property type="entry name" value="argS"/>
    <property type="match status" value="1"/>
</dbReference>
<dbReference type="InterPro" id="IPR035684">
    <property type="entry name" value="ArgRS_core"/>
</dbReference>
<evidence type="ECO:0000256" key="11">
    <source>
        <dbReference type="RuleBase" id="RU363038"/>
    </source>
</evidence>
<dbReference type="PANTHER" id="PTHR11956">
    <property type="entry name" value="ARGINYL-TRNA SYNTHETASE"/>
    <property type="match status" value="1"/>
</dbReference>
<dbReference type="InterPro" id="IPR001412">
    <property type="entry name" value="aa-tRNA-synth_I_CS"/>
</dbReference>
<comment type="catalytic activity">
    <reaction evidence="9 10">
        <text>tRNA(Arg) + L-arginine + ATP = L-arginyl-tRNA(Arg) + AMP + diphosphate</text>
        <dbReference type="Rhea" id="RHEA:20301"/>
        <dbReference type="Rhea" id="RHEA-COMP:9658"/>
        <dbReference type="Rhea" id="RHEA-COMP:9673"/>
        <dbReference type="ChEBI" id="CHEBI:30616"/>
        <dbReference type="ChEBI" id="CHEBI:32682"/>
        <dbReference type="ChEBI" id="CHEBI:33019"/>
        <dbReference type="ChEBI" id="CHEBI:78442"/>
        <dbReference type="ChEBI" id="CHEBI:78513"/>
        <dbReference type="ChEBI" id="CHEBI:456215"/>
        <dbReference type="EC" id="6.1.1.19"/>
    </reaction>
</comment>
<dbReference type="PRINTS" id="PR01038">
    <property type="entry name" value="TRNASYNTHARG"/>
</dbReference>
<dbReference type="CDD" id="cd07956">
    <property type="entry name" value="Anticodon_Ia_Arg"/>
    <property type="match status" value="1"/>
</dbReference>
<protein>
    <recommendedName>
        <fullName evidence="10">Arginine--tRNA ligase</fullName>
        <ecNumber evidence="10">6.1.1.19</ecNumber>
    </recommendedName>
    <alternativeName>
        <fullName evidence="10">Arginyl-tRNA synthetase</fullName>
        <shortName evidence="10">ArgRS</shortName>
    </alternativeName>
</protein>
<evidence type="ECO:0000256" key="12">
    <source>
        <dbReference type="SAM" id="Coils"/>
    </source>
</evidence>
<dbReference type="EMBL" id="PUHZ01000014">
    <property type="protein sequence ID" value="PQO45661.1"/>
    <property type="molecule type" value="Genomic_DNA"/>
</dbReference>
<dbReference type="InterPro" id="IPR001278">
    <property type="entry name" value="Arg-tRNA-ligase"/>
</dbReference>
<accession>A0A2S8GMS2</accession>
<dbReference type="Pfam" id="PF00750">
    <property type="entry name" value="tRNA-synt_1d"/>
    <property type="match status" value="2"/>
</dbReference>
<dbReference type="InterPro" id="IPR036695">
    <property type="entry name" value="Arg-tRNA-synth_N_sf"/>
</dbReference>
<dbReference type="Gene3D" id="3.30.1360.70">
    <property type="entry name" value="Arginyl tRNA synthetase N-terminal domain"/>
    <property type="match status" value="1"/>
</dbReference>
<dbReference type="SMART" id="SM01016">
    <property type="entry name" value="Arg_tRNA_synt_N"/>
    <property type="match status" value="1"/>
</dbReference>
<evidence type="ECO:0000256" key="3">
    <source>
        <dbReference type="ARBA" id="ARBA00022490"/>
    </source>
</evidence>
<keyword evidence="8 10" id="KW-0030">Aminoacyl-tRNA synthetase</keyword>
<dbReference type="InterPro" id="IPR005148">
    <property type="entry name" value="Arg-tRNA-synth_N"/>
</dbReference>
<evidence type="ECO:0000256" key="1">
    <source>
        <dbReference type="ARBA" id="ARBA00004496"/>
    </source>
</evidence>
<dbReference type="Gene3D" id="1.10.730.10">
    <property type="entry name" value="Isoleucyl-tRNA Synthetase, Domain 1"/>
    <property type="match status" value="1"/>
</dbReference>
<evidence type="ECO:0000313" key="16">
    <source>
        <dbReference type="Proteomes" id="UP000237819"/>
    </source>
</evidence>
<evidence type="ECO:0000256" key="5">
    <source>
        <dbReference type="ARBA" id="ARBA00022741"/>
    </source>
</evidence>
<evidence type="ECO:0000259" key="14">
    <source>
        <dbReference type="SMART" id="SM01016"/>
    </source>
</evidence>
<feature type="short sequence motif" description="'HIGH' region" evidence="10">
    <location>
        <begin position="124"/>
        <end position="134"/>
    </location>
</feature>
<comment type="subunit">
    <text evidence="10">Monomer.</text>
</comment>
<dbReference type="AlphaFoldDB" id="A0A2S8GMS2"/>
<dbReference type="GO" id="GO:0005524">
    <property type="term" value="F:ATP binding"/>
    <property type="evidence" value="ECO:0007669"/>
    <property type="project" value="UniProtKB-UniRule"/>
</dbReference>
<dbReference type="GO" id="GO:0004814">
    <property type="term" value="F:arginine-tRNA ligase activity"/>
    <property type="evidence" value="ECO:0007669"/>
    <property type="project" value="UniProtKB-UniRule"/>
</dbReference>
<feature type="coiled-coil region" evidence="12">
    <location>
        <begin position="241"/>
        <end position="275"/>
    </location>
</feature>
<evidence type="ECO:0000259" key="13">
    <source>
        <dbReference type="SMART" id="SM00836"/>
    </source>
</evidence>
<dbReference type="Pfam" id="PF05746">
    <property type="entry name" value="DALR_1"/>
    <property type="match status" value="1"/>
</dbReference>
<evidence type="ECO:0000256" key="4">
    <source>
        <dbReference type="ARBA" id="ARBA00022598"/>
    </source>
</evidence>
<keyword evidence="7 10" id="KW-0648">Protein biosynthesis</keyword>
<proteinExistence type="inferred from homology"/>
<evidence type="ECO:0000256" key="2">
    <source>
        <dbReference type="ARBA" id="ARBA00005594"/>
    </source>
</evidence>
<comment type="subcellular location">
    <subcellularLocation>
        <location evidence="1 10">Cytoplasm</location>
    </subcellularLocation>
</comment>
<dbReference type="SUPFAM" id="SSF47323">
    <property type="entry name" value="Anticodon-binding domain of a subclass of class I aminoacyl-tRNA synthetases"/>
    <property type="match status" value="1"/>
</dbReference>
<sequence>MNILAQLKARFQPVLASLTDEVGPLLEMIRPAGDPKFGDYQANFAMGLAKKVGKNPRELAAEIVAGAKLDDLCETPEVAGPGFINLKLRDDWLQAQLVAAKSDERIGVEKVAEPKTYIVDYSSPNVAKPMHVGHIRSTVIGDSLCRTLKFLGHNAISDNHLGDWGTQFGMIIYGYKHFADQAAYKKAPVPELSRIYRVVRGLMDYFDAKTKLPKLIEALAERTADYETAKNAPAPTDKAEAKKQKKEVGRLQSQVQELNEEIKSTEAKIAQTEDSPQLAKLAAEHAEIGSAVLKETAKLHEGDAENLALWKEFLPFCEDEIKRVYERLNVTFDHQLGESFYHDRLADVVADFEKRGLAKESEGATCIFLDGFKAPMIIRKRDGAFLYSTTDLATIAYRMETWKPDAILYVVDFRQGDHFDKLFAATRLWGYTDIELKHVSFGTVMGEDGKPFKTRAGDTVGLEGLLDEAVSRALAVVNDQAEKSPEGESLDPAQRQQISEIVGIASLKYGDLSQNRESDYKFSYDKMLALNGNTSTYMQYSYARVQSIFRRGEVDIEKLRASDVAITFEHPLERQLAVAVLRFSEALDDVLADYRPNYLTNYLFDQLAKSFSSFFDSCPVLKAETEDLKNSRLLLCDLTARVIKQGLDLLGIQTVDKM</sequence>
<dbReference type="SMART" id="SM00836">
    <property type="entry name" value="DALR_1"/>
    <property type="match status" value="1"/>
</dbReference>
<keyword evidence="6 10" id="KW-0067">ATP-binding</keyword>
<name>A0A2S8GMS2_9BACT</name>
<organism evidence="15 16">
    <name type="scientific">Blastopirellula marina</name>
    <dbReference type="NCBI Taxonomy" id="124"/>
    <lineage>
        <taxon>Bacteria</taxon>
        <taxon>Pseudomonadati</taxon>
        <taxon>Planctomycetota</taxon>
        <taxon>Planctomycetia</taxon>
        <taxon>Pirellulales</taxon>
        <taxon>Pirellulaceae</taxon>
        <taxon>Blastopirellula</taxon>
    </lineage>
</organism>